<sequence>MMLGEVLAEVTRGGKVESIHAGHVVVLNADGSIAFQKGDPTLPMYSRSSLKSIQAAAMVRAGLDLEPRLLALVCGSHAGTGMHQSGAQAILAKAGLDEDSLQCIMDRPLEEDLRRTSQPTRLAMNCSGKHAGMILTCHINGWPIDTYLSPDHPLQIAIAKEVEMMSGESIVNTTVDGCGAPLFMFSLLGLARAVRTLTISTDPVHQSVAQACREFPEMVSGQGRLATRMMQNIEGLFMKDGAEAINVASMPDGRTLALKISDGNARAVPAVTAAALKILGIDAHEQEENTLGGGKSVGSIRATF</sequence>
<reference evidence="1" key="1">
    <citation type="submission" date="2020-05" db="EMBL/GenBank/DDBJ databases">
        <authorList>
            <person name="Chiriac C."/>
            <person name="Salcher M."/>
            <person name="Ghai R."/>
            <person name="Kavagutti S V."/>
        </authorList>
    </citation>
    <scope>NUCLEOTIDE SEQUENCE</scope>
</reference>
<evidence type="ECO:0000313" key="5">
    <source>
        <dbReference type="EMBL" id="CAB4983788.1"/>
    </source>
</evidence>
<dbReference type="EMBL" id="CAFAAU010000002">
    <property type="protein sequence ID" value="CAB4797045.1"/>
    <property type="molecule type" value="Genomic_DNA"/>
</dbReference>
<proteinExistence type="predicted"/>
<dbReference type="EMBL" id="CAFBOQ010000012">
    <property type="protein sequence ID" value="CAB4983788.1"/>
    <property type="molecule type" value="Genomic_DNA"/>
</dbReference>
<evidence type="ECO:0000313" key="6">
    <source>
        <dbReference type="EMBL" id="CAB5053845.1"/>
    </source>
</evidence>
<dbReference type="PANTHER" id="PTHR42110">
    <property type="entry name" value="L-ASPARAGINASE, PUTATIVE (AFU_ORTHOLOGUE AFUA_3G11890)-RELATED"/>
    <property type="match status" value="1"/>
</dbReference>
<accession>A0A6J6PN58</accession>
<evidence type="ECO:0000313" key="1">
    <source>
        <dbReference type="EMBL" id="CAB4701000.1"/>
    </source>
</evidence>
<evidence type="ECO:0000313" key="2">
    <source>
        <dbReference type="EMBL" id="CAB4762865.1"/>
    </source>
</evidence>
<dbReference type="AlphaFoldDB" id="A0A6J6PN58"/>
<dbReference type="EMBL" id="CAEZYA010000010">
    <property type="protein sequence ID" value="CAB4701000.1"/>
    <property type="molecule type" value="Genomic_DNA"/>
</dbReference>
<name>A0A6J6PN58_9ZZZZ</name>
<dbReference type="EMBL" id="CAFBQD010000048">
    <property type="protein sequence ID" value="CAB5053845.1"/>
    <property type="molecule type" value="Genomic_DNA"/>
</dbReference>
<evidence type="ECO:0000313" key="7">
    <source>
        <dbReference type="EMBL" id="CAB5055113.1"/>
    </source>
</evidence>
<dbReference type="InterPro" id="IPR010349">
    <property type="entry name" value="Asparaginase_II"/>
</dbReference>
<evidence type="ECO:0000313" key="4">
    <source>
        <dbReference type="EMBL" id="CAB4854212.1"/>
    </source>
</evidence>
<dbReference type="PANTHER" id="PTHR42110:SF1">
    <property type="entry name" value="L-ASPARAGINASE, PUTATIVE (AFU_ORTHOLOGUE AFUA_3G11890)-RELATED"/>
    <property type="match status" value="1"/>
</dbReference>
<organism evidence="1">
    <name type="scientific">freshwater metagenome</name>
    <dbReference type="NCBI Taxonomy" id="449393"/>
    <lineage>
        <taxon>unclassified sequences</taxon>
        <taxon>metagenomes</taxon>
        <taxon>ecological metagenomes</taxon>
    </lineage>
</organism>
<dbReference type="Pfam" id="PF06089">
    <property type="entry name" value="Asparaginase_II"/>
    <property type="match status" value="1"/>
</dbReference>
<gene>
    <name evidence="1" type="ORF">UFOPK2627_00491</name>
    <name evidence="2" type="ORF">UFOPK2879_00407</name>
    <name evidence="3" type="ORF">UFOPK3078_00099</name>
    <name evidence="4" type="ORF">UFOPK3288_00430</name>
    <name evidence="5" type="ORF">UFOPK3990_00571</name>
    <name evidence="6" type="ORF">UFOPK4245_01197</name>
    <name evidence="7" type="ORF">UFOPK4337_00396</name>
</gene>
<evidence type="ECO:0000313" key="3">
    <source>
        <dbReference type="EMBL" id="CAB4797045.1"/>
    </source>
</evidence>
<dbReference type="EMBL" id="CAFBLC010000010">
    <property type="protein sequence ID" value="CAB4854212.1"/>
    <property type="molecule type" value="Genomic_DNA"/>
</dbReference>
<dbReference type="EMBL" id="CAFBQM010000009">
    <property type="protein sequence ID" value="CAB5055113.1"/>
    <property type="molecule type" value="Genomic_DNA"/>
</dbReference>
<dbReference type="EMBL" id="CAEZZN010000009">
    <property type="protein sequence ID" value="CAB4762865.1"/>
    <property type="molecule type" value="Genomic_DNA"/>
</dbReference>
<protein>
    <submittedName>
        <fullName evidence="1">Unannotated protein</fullName>
    </submittedName>
</protein>